<sequence>MSSLRSTSGSRRGRQSSGEARTTTDGGTTREGQYLWKDKNCEVMLELVIAELKADDYRSRMPDVAARKRIEKKYFELMGEKISWDPEITSKIGYLRKLWIIHGQLVKRTGVAVDPASGQIDMMETWWRDRIAQVQSTLDVDGTTIDQQQETQTAEPIVDLTSDQGCNRSIRSMPSRRLSRRKTSFEAQVESGFQRVVDTRQEFLEELRSRKIQKITYGDATSLLEKLPIEQLGVFWWAANKLLKNDADVQIKIKYMESILGTDRHGIPCNQVDLLTTSQNQFQSVRMDGSTATGANIGNGFMSFLGVHSTGLEEPRREPTSFELRILELRSRGIENLDEDEIMELMLLEEEEFLQRYMHPILQYYKTNFFKEPMNKDWGNGWKMIRDQIYRNEVSCRTLIRMSSEAFIRLCEVLHTKYGLQESNNIKVDESVAIFLILCGQNDSQRDIGLRFGHAQETICRKFHYVLGAVEQLAVDYLRPRTTHEFEAISNSLHGDKRYWPYFSDALRFMNRKGTASLNVLGDIDFEEFDMGRDTTPLHSNVNNHSDDESEEQVNQNTSTGVYMKIVRDHIAEQIWTDKRQLRRL</sequence>
<dbReference type="InterPro" id="IPR058353">
    <property type="entry name" value="DUF8040"/>
</dbReference>
<name>A0A8X8BFW4_BRACI</name>
<dbReference type="PANTHER" id="PTHR47584:SF17">
    <property type="entry name" value="MYB_SANT-LIKE DNA-BINDING DOMAIN PROTEIN"/>
    <property type="match status" value="1"/>
</dbReference>
<dbReference type="EMBL" id="JAAMPC010000001">
    <property type="protein sequence ID" value="KAG2333772.1"/>
    <property type="molecule type" value="Genomic_DNA"/>
</dbReference>
<dbReference type="InterPro" id="IPR045026">
    <property type="entry name" value="LIMYB"/>
</dbReference>
<evidence type="ECO:0000313" key="3">
    <source>
        <dbReference type="EMBL" id="KAG2333772.1"/>
    </source>
</evidence>
<organism evidence="3 4">
    <name type="scientific">Brassica carinata</name>
    <name type="common">Ethiopian mustard</name>
    <name type="synonym">Abyssinian cabbage</name>
    <dbReference type="NCBI Taxonomy" id="52824"/>
    <lineage>
        <taxon>Eukaryota</taxon>
        <taxon>Viridiplantae</taxon>
        <taxon>Streptophyta</taxon>
        <taxon>Embryophyta</taxon>
        <taxon>Tracheophyta</taxon>
        <taxon>Spermatophyta</taxon>
        <taxon>Magnoliopsida</taxon>
        <taxon>eudicotyledons</taxon>
        <taxon>Gunneridae</taxon>
        <taxon>Pentapetalae</taxon>
        <taxon>rosids</taxon>
        <taxon>malvids</taxon>
        <taxon>Brassicales</taxon>
        <taxon>Brassicaceae</taxon>
        <taxon>Brassiceae</taxon>
        <taxon>Brassica</taxon>
    </lineage>
</organism>
<dbReference type="PANTHER" id="PTHR47584">
    <property type="match status" value="1"/>
</dbReference>
<gene>
    <name evidence="3" type="ORF">Bca52824_004952</name>
</gene>
<evidence type="ECO:0000259" key="2">
    <source>
        <dbReference type="Pfam" id="PF26138"/>
    </source>
</evidence>
<feature type="region of interest" description="Disordered" evidence="1">
    <location>
        <begin position="1"/>
        <end position="31"/>
    </location>
</feature>
<dbReference type="AlphaFoldDB" id="A0A8X8BFW4"/>
<keyword evidence="4" id="KW-1185">Reference proteome</keyword>
<protein>
    <recommendedName>
        <fullName evidence="2">DUF8040 domain-containing protein</fullName>
    </recommendedName>
</protein>
<reference evidence="3 4" key="1">
    <citation type="submission" date="2020-02" db="EMBL/GenBank/DDBJ databases">
        <authorList>
            <person name="Ma Q."/>
            <person name="Huang Y."/>
            <person name="Song X."/>
            <person name="Pei D."/>
        </authorList>
    </citation>
    <scope>NUCLEOTIDE SEQUENCE [LARGE SCALE GENOMIC DNA]</scope>
    <source>
        <strain evidence="3">Sxm20200214</strain>
        <tissue evidence="3">Leaf</tissue>
    </source>
</reference>
<feature type="domain" description="DUF8040" evidence="2">
    <location>
        <begin position="381"/>
        <end position="470"/>
    </location>
</feature>
<dbReference type="Proteomes" id="UP000886595">
    <property type="component" value="Unassembled WGS sequence"/>
</dbReference>
<evidence type="ECO:0000313" key="4">
    <source>
        <dbReference type="Proteomes" id="UP000886595"/>
    </source>
</evidence>
<evidence type="ECO:0000256" key="1">
    <source>
        <dbReference type="SAM" id="MobiDB-lite"/>
    </source>
</evidence>
<comment type="caution">
    <text evidence="3">The sequence shown here is derived from an EMBL/GenBank/DDBJ whole genome shotgun (WGS) entry which is preliminary data.</text>
</comment>
<proteinExistence type="predicted"/>
<dbReference type="Pfam" id="PF26138">
    <property type="entry name" value="DUF8040"/>
    <property type="match status" value="1"/>
</dbReference>
<accession>A0A8X8BFW4</accession>
<dbReference type="OrthoDB" id="1160128at2759"/>